<dbReference type="AlphaFoldDB" id="A0A3M3KDJ4"/>
<sequence>MSITSSKATPAQRAWLEQFERETSFDALHQDALDNGTMTWAQVAQANIDWFEFWAMDAHLAIQKNNPADLEEDAAG</sequence>
<accession>A0A3M3KDJ4</accession>
<dbReference type="EMBL" id="RBOW01000841">
    <property type="protein sequence ID" value="RMN21124.1"/>
    <property type="molecule type" value="Genomic_DNA"/>
</dbReference>
<proteinExistence type="predicted"/>
<name>A0A3M3KDJ4_PSECA</name>
<evidence type="ECO:0000313" key="1">
    <source>
        <dbReference type="EMBL" id="RMN21124.1"/>
    </source>
</evidence>
<organism evidence="1 2">
    <name type="scientific">Pseudomonas cannabina</name>
    <dbReference type="NCBI Taxonomy" id="86840"/>
    <lineage>
        <taxon>Bacteria</taxon>
        <taxon>Pseudomonadati</taxon>
        <taxon>Pseudomonadota</taxon>
        <taxon>Gammaproteobacteria</taxon>
        <taxon>Pseudomonadales</taxon>
        <taxon>Pseudomonadaceae</taxon>
        <taxon>Pseudomonas</taxon>
    </lineage>
</organism>
<gene>
    <name evidence="1" type="ORF">ALQ64_02806</name>
</gene>
<dbReference type="Proteomes" id="UP000281372">
    <property type="component" value="Unassembled WGS sequence"/>
</dbReference>
<evidence type="ECO:0000313" key="2">
    <source>
        <dbReference type="Proteomes" id="UP000281372"/>
    </source>
</evidence>
<comment type="caution">
    <text evidence="1">The sequence shown here is derived from an EMBL/GenBank/DDBJ whole genome shotgun (WGS) entry which is preliminary data.</text>
</comment>
<protein>
    <submittedName>
        <fullName evidence="1">Uncharacterized protein</fullName>
    </submittedName>
</protein>
<dbReference type="RefSeq" id="WP_122377996.1">
    <property type="nucleotide sequence ID" value="NZ_RBOW01000841.1"/>
</dbReference>
<reference evidence="1 2" key="1">
    <citation type="submission" date="2018-08" db="EMBL/GenBank/DDBJ databases">
        <title>Recombination of ecologically and evolutionarily significant loci maintains genetic cohesion in the Pseudomonas syringae species complex.</title>
        <authorList>
            <person name="Dillon M."/>
            <person name="Thakur S."/>
            <person name="Almeida R.N.D."/>
            <person name="Weir B.S."/>
            <person name="Guttman D.S."/>
        </authorList>
    </citation>
    <scope>NUCLEOTIDE SEQUENCE [LARGE SCALE GENOMIC DNA]</scope>
    <source>
        <strain evidence="1 2">ICMP 2821</strain>
    </source>
</reference>